<organism evidence="3 4">
    <name type="scientific">Nitrospira moscoviensis</name>
    <dbReference type="NCBI Taxonomy" id="42253"/>
    <lineage>
        <taxon>Bacteria</taxon>
        <taxon>Pseudomonadati</taxon>
        <taxon>Nitrospirota</taxon>
        <taxon>Nitrospiria</taxon>
        <taxon>Nitrospirales</taxon>
        <taxon>Nitrospiraceae</taxon>
        <taxon>Nitrospira</taxon>
    </lineage>
</organism>
<accession>A0A0K2G8U6</accession>
<dbReference type="STRING" id="42253.NITMOv2_0926"/>
<dbReference type="Pfam" id="PF16655">
    <property type="entry name" value="PhoD_N"/>
    <property type="match status" value="1"/>
</dbReference>
<dbReference type="SUPFAM" id="SSF56300">
    <property type="entry name" value="Metallo-dependent phosphatases"/>
    <property type="match status" value="1"/>
</dbReference>
<evidence type="ECO:0000259" key="1">
    <source>
        <dbReference type="Pfam" id="PF09423"/>
    </source>
</evidence>
<dbReference type="PANTHER" id="PTHR43606:SF1">
    <property type="entry name" value="PHOD-LIKE PHOSPHATASE METALLOPHOSPHATASE DOMAIN-CONTAINING PROTEIN"/>
    <property type="match status" value="1"/>
</dbReference>
<keyword evidence="4" id="KW-1185">Reference proteome</keyword>
<sequence length="491" mass="53770">MRWASPLAACVAAVTVLGCVSPSREGLPPDSPFREPAVRAADLLPQGITVGDVTPTSALLWVRTDGPALVQVEYAPPSVWDQASRMATVVSPVARTSRMATSPESDYTVSIPLLRLVPGTTYHYHILVGRPVDGLHHIEAKLAARGEFRTLPDPSTSVPVRFAWSGDLGGQGHCRQGPAGYPIFDVMRRQDLDFFIFLGDTIYSDNACPSPPNEPGADFIASTLPEYRARHRYQRGAESLRRFLETVPVYVAWDDHEVRNNFAGPVDAQMPAGRQALREYWPIASPPDDPHRLYRSVRYGKDLELFILDTRQYRSRNADPDGPAKTMLGQTQLKWLLDGLGDSTASWKVIVSSVPLSIPKGGGTAVPGNDGWAGGPDGTGFERERQVIVDTILQQRLKNVVWLGADVHFVEASAYDPDGDGNPDFHEFIAGPLSAATGRLPEQSRSLRPTTLIHEAGYLNFGLVTVAAESFDVQAVDGEGRVRFSYHLPRR</sequence>
<dbReference type="PATRIC" id="fig|42253.5.peg.908"/>
<feature type="domain" description="PhoD-like phosphatase metallophosphatase" evidence="1">
    <location>
        <begin position="178"/>
        <end position="442"/>
    </location>
</feature>
<reference evidence="3 4" key="1">
    <citation type="journal article" date="2015" name="Proc. Natl. Acad. Sci. U.S.A.">
        <title>Expanded metabolic versatility of ubiquitous nitrite-oxidizing bacteria from the genus Nitrospira.</title>
        <authorList>
            <person name="Koch H."/>
            <person name="Lucker S."/>
            <person name="Albertsen M."/>
            <person name="Kitzinger K."/>
            <person name="Herbold C."/>
            <person name="Spieck E."/>
            <person name="Nielsen P.H."/>
            <person name="Wagner M."/>
            <person name="Daims H."/>
        </authorList>
    </citation>
    <scope>NUCLEOTIDE SEQUENCE [LARGE SCALE GENOMIC DNA]</scope>
    <source>
        <strain evidence="3 4">NSP M-1</strain>
    </source>
</reference>
<dbReference type="EMBL" id="CP011801">
    <property type="protein sequence ID" value="ALA57360.1"/>
    <property type="molecule type" value="Genomic_DNA"/>
</dbReference>
<dbReference type="CDD" id="cd07389">
    <property type="entry name" value="MPP_PhoD"/>
    <property type="match status" value="1"/>
</dbReference>
<proteinExistence type="predicted"/>
<dbReference type="InterPro" id="IPR029052">
    <property type="entry name" value="Metallo-depent_PP-like"/>
</dbReference>
<protein>
    <submittedName>
        <fullName evidence="3">Phosphodiesterase/alkaline phosphatase D</fullName>
    </submittedName>
</protein>
<dbReference type="Gene3D" id="3.60.21.70">
    <property type="entry name" value="PhoD-like phosphatase"/>
    <property type="match status" value="1"/>
</dbReference>
<dbReference type="PROSITE" id="PS51257">
    <property type="entry name" value="PROKAR_LIPOPROTEIN"/>
    <property type="match status" value="1"/>
</dbReference>
<dbReference type="InterPro" id="IPR038607">
    <property type="entry name" value="PhoD-like_sf"/>
</dbReference>
<name>A0A0K2G8U6_NITMO</name>
<dbReference type="RefSeq" id="WP_053378708.1">
    <property type="nucleotide sequence ID" value="NZ_CP011801.1"/>
</dbReference>
<dbReference type="Proteomes" id="UP000069205">
    <property type="component" value="Chromosome"/>
</dbReference>
<evidence type="ECO:0000313" key="4">
    <source>
        <dbReference type="Proteomes" id="UP000069205"/>
    </source>
</evidence>
<evidence type="ECO:0000313" key="3">
    <source>
        <dbReference type="EMBL" id="ALA57360.1"/>
    </source>
</evidence>
<dbReference type="InterPro" id="IPR052900">
    <property type="entry name" value="Phospholipid_Metab_Enz"/>
</dbReference>
<dbReference type="Pfam" id="PF09423">
    <property type="entry name" value="PhoD"/>
    <property type="match status" value="1"/>
</dbReference>
<dbReference type="AlphaFoldDB" id="A0A0K2G8U6"/>
<feature type="domain" description="Phospholipase D N-terminal" evidence="2">
    <location>
        <begin position="46"/>
        <end position="129"/>
    </location>
</feature>
<dbReference type="OrthoDB" id="327733at2"/>
<gene>
    <name evidence="3" type="ORF">NITMOv2_0926</name>
</gene>
<dbReference type="Gene3D" id="2.60.40.380">
    <property type="entry name" value="Purple acid phosphatase-like, N-terminal"/>
    <property type="match status" value="1"/>
</dbReference>
<dbReference type="PANTHER" id="PTHR43606">
    <property type="entry name" value="PHOSPHATASE, PUTATIVE (AFU_ORTHOLOGUE AFUA_6G08710)-RELATED"/>
    <property type="match status" value="1"/>
</dbReference>
<dbReference type="InterPro" id="IPR018946">
    <property type="entry name" value="PhoD-like_MPP"/>
</dbReference>
<evidence type="ECO:0000259" key="2">
    <source>
        <dbReference type="Pfam" id="PF16655"/>
    </source>
</evidence>
<dbReference type="KEGG" id="nmv:NITMOv2_0926"/>
<dbReference type="InterPro" id="IPR032093">
    <property type="entry name" value="PhoD_N"/>
</dbReference>